<sequence length="243" mass="27935">MLEHLKPEHVLYLDIETVPLTKSLEEMPERLQEQWAKKAGNIGSEEDTPESLFQRAGIYAEFGKIICISAGTIYRKAKQRVYRVKSFYGDDEKQLLVDFADMLDKFTSNPAHKLCAHNGQEFDFPWIARRMLIHGLKLPKILDIAGAKPWEIRDTLIDTMQLWKFGDYKHYTSLNLLCAVFDIPTPKDDIDGSQVAEVYYEQGDLERIARYCEKDTLAVAQLLLRYKGEPLIAPDNIELALPN</sequence>
<evidence type="ECO:0000259" key="1">
    <source>
        <dbReference type="Pfam" id="PF10108"/>
    </source>
</evidence>
<evidence type="ECO:0000313" key="2">
    <source>
        <dbReference type="EMBL" id="GET33568.1"/>
    </source>
</evidence>
<dbReference type="InterPro" id="IPR019288">
    <property type="entry name" value="3'-5'_exonuclease_PolB-like"/>
</dbReference>
<comment type="caution">
    <text evidence="2">The sequence shown here is derived from an EMBL/GenBank/DDBJ whole genome shotgun (WGS) entry which is preliminary data.</text>
</comment>
<keyword evidence="2" id="KW-0540">Nuclease</keyword>
<protein>
    <submittedName>
        <fullName evidence="2">3'-5' exonuclease</fullName>
    </submittedName>
</protein>
<keyword evidence="2" id="KW-0269">Exonuclease</keyword>
<dbReference type="Pfam" id="PF10108">
    <property type="entry name" value="DNA_pol_B_exo2"/>
    <property type="match status" value="1"/>
</dbReference>
<dbReference type="GO" id="GO:0004527">
    <property type="term" value="F:exonuclease activity"/>
    <property type="evidence" value="ECO:0007669"/>
    <property type="project" value="UniProtKB-KW"/>
</dbReference>
<dbReference type="SUPFAM" id="SSF53098">
    <property type="entry name" value="Ribonuclease H-like"/>
    <property type="match status" value="1"/>
</dbReference>
<dbReference type="InterPro" id="IPR012337">
    <property type="entry name" value="RNaseH-like_sf"/>
</dbReference>
<dbReference type="InterPro" id="IPR036397">
    <property type="entry name" value="RNaseH_sf"/>
</dbReference>
<organism evidence="2 3">
    <name type="scientific">Prolixibacter bellariivorans</name>
    <dbReference type="NCBI Taxonomy" id="314319"/>
    <lineage>
        <taxon>Bacteria</taxon>
        <taxon>Pseudomonadati</taxon>
        <taxon>Bacteroidota</taxon>
        <taxon>Bacteroidia</taxon>
        <taxon>Marinilabiliales</taxon>
        <taxon>Prolixibacteraceae</taxon>
        <taxon>Prolixibacter</taxon>
    </lineage>
</organism>
<feature type="domain" description="Predicted 3'-5' exonuclease PolB-like" evidence="1">
    <location>
        <begin position="62"/>
        <end position="226"/>
    </location>
</feature>
<name>A0A5M4B0R5_9BACT</name>
<dbReference type="AlphaFoldDB" id="A0A5M4B0R5"/>
<keyword evidence="2" id="KW-0378">Hydrolase</keyword>
<proteinExistence type="predicted"/>
<dbReference type="CDD" id="cd05782">
    <property type="entry name" value="DNA_polB_like1_exo"/>
    <property type="match status" value="1"/>
</dbReference>
<dbReference type="Gene3D" id="3.30.420.10">
    <property type="entry name" value="Ribonuclease H-like superfamily/Ribonuclease H"/>
    <property type="match status" value="1"/>
</dbReference>
<dbReference type="Proteomes" id="UP000391834">
    <property type="component" value="Unassembled WGS sequence"/>
</dbReference>
<dbReference type="RefSeq" id="WP_025864138.1">
    <property type="nucleotide sequence ID" value="NZ_BLAX01000001.1"/>
</dbReference>
<dbReference type="EMBL" id="BLAX01000001">
    <property type="protein sequence ID" value="GET33568.1"/>
    <property type="molecule type" value="Genomic_DNA"/>
</dbReference>
<accession>A0A5M4B0R5</accession>
<gene>
    <name evidence="2" type="ORF">PbJCM13498_24310</name>
</gene>
<evidence type="ECO:0000313" key="3">
    <source>
        <dbReference type="Proteomes" id="UP000391834"/>
    </source>
</evidence>
<dbReference type="OrthoDB" id="9773351at2"/>
<keyword evidence="3" id="KW-1185">Reference proteome</keyword>
<reference evidence="2 3" key="1">
    <citation type="submission" date="2019-10" db="EMBL/GenBank/DDBJ databases">
        <title>Prolixibacter strains distinguished by the presence of nitrate reductase genes were adept at nitrate-dependent anaerobic corrosion of metallic iron and carbon steel.</title>
        <authorList>
            <person name="Iino T."/>
            <person name="Shono N."/>
            <person name="Ito K."/>
            <person name="Nakamura R."/>
            <person name="Sueoka K."/>
            <person name="Harayama S."/>
            <person name="Ohkuma M."/>
        </authorList>
    </citation>
    <scope>NUCLEOTIDE SEQUENCE [LARGE SCALE GENOMIC DNA]</scope>
    <source>
        <strain evidence="2 3">JCM 13498</strain>
    </source>
</reference>
<dbReference type="GO" id="GO:0003676">
    <property type="term" value="F:nucleic acid binding"/>
    <property type="evidence" value="ECO:0007669"/>
    <property type="project" value="InterPro"/>
</dbReference>